<proteinExistence type="predicted"/>
<keyword evidence="1" id="KW-0695">RNA-directed DNA polymerase</keyword>
<feature type="non-terminal residue" evidence="1">
    <location>
        <position position="1"/>
    </location>
</feature>
<keyword evidence="1" id="KW-0548">Nucleotidyltransferase</keyword>
<protein>
    <submittedName>
        <fullName evidence="1">RNA-directed DNA polymerase, eukaryota, reverse transcriptase zinc-binding domain protein</fullName>
    </submittedName>
</protein>
<sequence length="175" mass="20322">LDLDNIDEIIDRGDGNDIIISKRLGILNNLNDLSNIRMMEVAQKTKIRWVIEGDENSSFFHGMLNKKRRMLNVRGVLVEGSWIDNPSDVKDEFFKHFSTRFRNPDDKEAFINMDFPIVLSDEDRQNIEREVSNDEVKMAVWDCGMDKAPGPDGCTFGFYRRYWDLIKGDVTNAVR</sequence>
<dbReference type="AlphaFoldDB" id="A0A699L6J2"/>
<reference evidence="1" key="1">
    <citation type="journal article" date="2019" name="Sci. Rep.">
        <title>Draft genome of Tanacetum cinerariifolium, the natural source of mosquito coil.</title>
        <authorList>
            <person name="Yamashiro T."/>
            <person name="Shiraishi A."/>
            <person name="Satake H."/>
            <person name="Nakayama K."/>
        </authorList>
    </citation>
    <scope>NUCLEOTIDE SEQUENCE</scope>
</reference>
<dbReference type="GO" id="GO:0003964">
    <property type="term" value="F:RNA-directed DNA polymerase activity"/>
    <property type="evidence" value="ECO:0007669"/>
    <property type="project" value="UniProtKB-KW"/>
</dbReference>
<gene>
    <name evidence="1" type="ORF">Tci_697375</name>
</gene>
<organism evidence="1">
    <name type="scientific">Tanacetum cinerariifolium</name>
    <name type="common">Dalmatian daisy</name>
    <name type="synonym">Chrysanthemum cinerariifolium</name>
    <dbReference type="NCBI Taxonomy" id="118510"/>
    <lineage>
        <taxon>Eukaryota</taxon>
        <taxon>Viridiplantae</taxon>
        <taxon>Streptophyta</taxon>
        <taxon>Embryophyta</taxon>
        <taxon>Tracheophyta</taxon>
        <taxon>Spermatophyta</taxon>
        <taxon>Magnoliopsida</taxon>
        <taxon>eudicotyledons</taxon>
        <taxon>Gunneridae</taxon>
        <taxon>Pentapetalae</taxon>
        <taxon>asterids</taxon>
        <taxon>campanulids</taxon>
        <taxon>Asterales</taxon>
        <taxon>Asteraceae</taxon>
        <taxon>Asteroideae</taxon>
        <taxon>Anthemideae</taxon>
        <taxon>Anthemidinae</taxon>
        <taxon>Tanacetum</taxon>
    </lineage>
</organism>
<accession>A0A699L6J2</accession>
<name>A0A699L6J2_TANCI</name>
<feature type="non-terminal residue" evidence="1">
    <location>
        <position position="175"/>
    </location>
</feature>
<comment type="caution">
    <text evidence="1">The sequence shown here is derived from an EMBL/GenBank/DDBJ whole genome shotgun (WGS) entry which is preliminary data.</text>
</comment>
<dbReference type="EMBL" id="BKCJ010586066">
    <property type="protein sequence ID" value="GFB25404.1"/>
    <property type="molecule type" value="Genomic_DNA"/>
</dbReference>
<evidence type="ECO:0000313" key="1">
    <source>
        <dbReference type="EMBL" id="GFB25404.1"/>
    </source>
</evidence>
<keyword evidence="1" id="KW-0808">Transferase</keyword>